<dbReference type="GO" id="GO:0008168">
    <property type="term" value="F:methyltransferase activity"/>
    <property type="evidence" value="ECO:0007669"/>
    <property type="project" value="TreeGrafter"/>
</dbReference>
<evidence type="ECO:0000313" key="1">
    <source>
        <dbReference type="EMBL" id="CAI9118073.1"/>
    </source>
</evidence>
<dbReference type="Proteomes" id="UP001161247">
    <property type="component" value="Chromosome 9"/>
</dbReference>
<keyword evidence="2" id="KW-1185">Reference proteome</keyword>
<dbReference type="EMBL" id="OX459126">
    <property type="protein sequence ID" value="CAI9118073.1"/>
    <property type="molecule type" value="Genomic_DNA"/>
</dbReference>
<dbReference type="InterPro" id="IPR026669">
    <property type="entry name" value="Arsenite_MeTrfase-like"/>
</dbReference>
<organism evidence="1 2">
    <name type="scientific">Oldenlandia corymbosa var. corymbosa</name>
    <dbReference type="NCBI Taxonomy" id="529605"/>
    <lineage>
        <taxon>Eukaryota</taxon>
        <taxon>Viridiplantae</taxon>
        <taxon>Streptophyta</taxon>
        <taxon>Embryophyta</taxon>
        <taxon>Tracheophyta</taxon>
        <taxon>Spermatophyta</taxon>
        <taxon>Magnoliopsida</taxon>
        <taxon>eudicotyledons</taxon>
        <taxon>Gunneridae</taxon>
        <taxon>Pentapetalae</taxon>
        <taxon>asterids</taxon>
        <taxon>lamiids</taxon>
        <taxon>Gentianales</taxon>
        <taxon>Rubiaceae</taxon>
        <taxon>Rubioideae</taxon>
        <taxon>Spermacoceae</taxon>
        <taxon>Hedyotis-Oldenlandia complex</taxon>
        <taxon>Oldenlandia</taxon>
    </lineage>
</organism>
<gene>
    <name evidence="1" type="ORF">OLC1_LOCUS24034</name>
</gene>
<name>A0AAV1EER8_OLDCO</name>
<accession>A0AAV1EER8</accession>
<dbReference type="InterPro" id="IPR029063">
    <property type="entry name" value="SAM-dependent_MTases_sf"/>
</dbReference>
<sequence>MYLKSGAGELLAIEAVKRTGCQYTGITLSEKQLEFAQCKVKEAGLQPLRLGVGREWGYCPTILINTRSEVRRIQKKPKFH</sequence>
<protein>
    <submittedName>
        <fullName evidence="1">OLC1v1019588C1</fullName>
    </submittedName>
</protein>
<proteinExistence type="predicted"/>
<dbReference type="SUPFAM" id="SSF53335">
    <property type="entry name" value="S-adenosyl-L-methionine-dependent methyltransferases"/>
    <property type="match status" value="1"/>
</dbReference>
<dbReference type="Gene3D" id="3.40.50.150">
    <property type="entry name" value="Vaccinia Virus protein VP39"/>
    <property type="match status" value="1"/>
</dbReference>
<reference evidence="1" key="1">
    <citation type="submission" date="2023-03" db="EMBL/GenBank/DDBJ databases">
        <authorList>
            <person name="Julca I."/>
        </authorList>
    </citation>
    <scope>NUCLEOTIDE SEQUENCE</scope>
</reference>
<dbReference type="PANTHER" id="PTHR43675">
    <property type="entry name" value="ARSENITE METHYLTRANSFERASE"/>
    <property type="match status" value="1"/>
</dbReference>
<dbReference type="PANTHER" id="PTHR43675:SF30">
    <property type="entry name" value="CYCLOPROPANE-FATTY-ACYL-PHOSPHOLIPID SYNTHASE"/>
    <property type="match status" value="1"/>
</dbReference>
<dbReference type="AlphaFoldDB" id="A0AAV1EER8"/>
<evidence type="ECO:0000313" key="2">
    <source>
        <dbReference type="Proteomes" id="UP001161247"/>
    </source>
</evidence>